<sequence>MSVAVAVTVVASTSSETFATNDDTVADETVTVDNINQDRDDDETCIAEEEDDGGNDDDDEDFCDVDDLYEPDCECDDTCPTVRAPSPPTQHKGVYKIKFNITGSITWKKLTLPTLD</sequence>
<gene>
    <name evidence="2" type="ORF">ElyMa_004848500</name>
</gene>
<proteinExistence type="predicted"/>
<dbReference type="Proteomes" id="UP000762676">
    <property type="component" value="Unassembled WGS sequence"/>
</dbReference>
<evidence type="ECO:0000313" key="3">
    <source>
        <dbReference type="Proteomes" id="UP000762676"/>
    </source>
</evidence>
<reference evidence="2 3" key="1">
    <citation type="journal article" date="2021" name="Elife">
        <title>Chloroplast acquisition without the gene transfer in kleptoplastic sea slugs, Plakobranchus ocellatus.</title>
        <authorList>
            <person name="Maeda T."/>
            <person name="Takahashi S."/>
            <person name="Yoshida T."/>
            <person name="Shimamura S."/>
            <person name="Takaki Y."/>
            <person name="Nagai Y."/>
            <person name="Toyoda A."/>
            <person name="Suzuki Y."/>
            <person name="Arimoto A."/>
            <person name="Ishii H."/>
            <person name="Satoh N."/>
            <person name="Nishiyama T."/>
            <person name="Hasebe M."/>
            <person name="Maruyama T."/>
            <person name="Minagawa J."/>
            <person name="Obokata J."/>
            <person name="Shigenobu S."/>
        </authorList>
    </citation>
    <scope>NUCLEOTIDE SEQUENCE [LARGE SCALE GENOMIC DNA]</scope>
</reference>
<accession>A0AAV4IPA9</accession>
<keyword evidence="3" id="KW-1185">Reference proteome</keyword>
<comment type="caution">
    <text evidence="2">The sequence shown here is derived from an EMBL/GenBank/DDBJ whole genome shotgun (WGS) entry which is preliminary data.</text>
</comment>
<feature type="compositionally biased region" description="Acidic residues" evidence="1">
    <location>
        <begin position="39"/>
        <end position="60"/>
    </location>
</feature>
<name>A0AAV4IPA9_9GAST</name>
<feature type="region of interest" description="Disordered" evidence="1">
    <location>
        <begin position="32"/>
        <end position="60"/>
    </location>
</feature>
<evidence type="ECO:0000256" key="1">
    <source>
        <dbReference type="SAM" id="MobiDB-lite"/>
    </source>
</evidence>
<evidence type="ECO:0000313" key="2">
    <source>
        <dbReference type="EMBL" id="GFS12001.1"/>
    </source>
</evidence>
<protein>
    <submittedName>
        <fullName evidence="2">Uncharacterized protein</fullName>
    </submittedName>
</protein>
<organism evidence="2 3">
    <name type="scientific">Elysia marginata</name>
    <dbReference type="NCBI Taxonomy" id="1093978"/>
    <lineage>
        <taxon>Eukaryota</taxon>
        <taxon>Metazoa</taxon>
        <taxon>Spiralia</taxon>
        <taxon>Lophotrochozoa</taxon>
        <taxon>Mollusca</taxon>
        <taxon>Gastropoda</taxon>
        <taxon>Heterobranchia</taxon>
        <taxon>Euthyneura</taxon>
        <taxon>Panpulmonata</taxon>
        <taxon>Sacoglossa</taxon>
        <taxon>Placobranchoidea</taxon>
        <taxon>Plakobranchidae</taxon>
        <taxon>Elysia</taxon>
    </lineage>
</organism>
<dbReference type="AlphaFoldDB" id="A0AAV4IPA9"/>
<dbReference type="EMBL" id="BMAT01009693">
    <property type="protein sequence ID" value="GFS12001.1"/>
    <property type="molecule type" value="Genomic_DNA"/>
</dbReference>